<feature type="domain" description="Helicase ATP-binding" evidence="1">
    <location>
        <begin position="115"/>
        <end position="240"/>
    </location>
</feature>
<name>A0ABV3WHP4_9BURK</name>
<organism evidence="2 3">
    <name type="scientific">Paraburkholderia phenoliruptrix</name>
    <dbReference type="NCBI Taxonomy" id="252970"/>
    <lineage>
        <taxon>Bacteria</taxon>
        <taxon>Pseudomonadati</taxon>
        <taxon>Pseudomonadota</taxon>
        <taxon>Betaproteobacteria</taxon>
        <taxon>Burkholderiales</taxon>
        <taxon>Burkholderiaceae</taxon>
        <taxon>Paraburkholderia</taxon>
    </lineage>
</organism>
<comment type="caution">
    <text evidence="2">The sequence shown here is derived from an EMBL/GenBank/DDBJ whole genome shotgun (WGS) entry which is preliminary data.</text>
</comment>
<dbReference type="PROSITE" id="PS51192">
    <property type="entry name" value="HELICASE_ATP_BIND_1"/>
    <property type="match status" value="1"/>
</dbReference>
<dbReference type="RefSeq" id="WP_310110581.1">
    <property type="nucleotide sequence ID" value="NZ_CP168531.1"/>
</dbReference>
<dbReference type="Proteomes" id="UP001558535">
    <property type="component" value="Unassembled WGS sequence"/>
</dbReference>
<dbReference type="EMBL" id="JBFPKE010000009">
    <property type="protein sequence ID" value="MEX3752759.1"/>
    <property type="molecule type" value="Genomic_DNA"/>
</dbReference>
<dbReference type="InterPro" id="IPR027417">
    <property type="entry name" value="P-loop_NTPase"/>
</dbReference>
<dbReference type="Pfam" id="PF00270">
    <property type="entry name" value="DEAD"/>
    <property type="match status" value="1"/>
</dbReference>
<dbReference type="SUPFAM" id="SSF52540">
    <property type="entry name" value="P-loop containing nucleoside triphosphate hydrolases"/>
    <property type="match status" value="1"/>
</dbReference>
<accession>A0ABV3WHP4</accession>
<keyword evidence="2" id="KW-0347">Helicase</keyword>
<evidence type="ECO:0000313" key="3">
    <source>
        <dbReference type="Proteomes" id="UP001558535"/>
    </source>
</evidence>
<reference evidence="2 3" key="1">
    <citation type="submission" date="2024-07" db="EMBL/GenBank/DDBJ databases">
        <title>A survey of Mimosa microsymbionts across Brazilian biomes reveals a high diversity of Paraburkholderia nodulating endemic species, but also that Cupriavidus is common as a symbiont of widespread species.</title>
        <authorList>
            <person name="Rouws L."/>
            <person name="Barauna A."/>
            <person name="Beukes C."/>
            <person name="Rouws J.R.C."/>
            <person name="De Faria S.M."/>
            <person name="Gross E."/>
            <person name="Bueno Dos Reis Junior F."/>
            <person name="Simon M.F."/>
            <person name="Maluk M."/>
            <person name="Odee D.W."/>
            <person name="Kenicer G."/>
            <person name="Young J.P.W."/>
            <person name="Reis V.M."/>
            <person name="Zilli J."/>
            <person name="James E.K."/>
        </authorList>
    </citation>
    <scope>NUCLEOTIDE SEQUENCE [LARGE SCALE GENOMIC DNA]</scope>
    <source>
        <strain evidence="2 3">BR14375</strain>
    </source>
</reference>
<keyword evidence="2" id="KW-0547">Nucleotide-binding</keyword>
<dbReference type="GO" id="GO:0004386">
    <property type="term" value="F:helicase activity"/>
    <property type="evidence" value="ECO:0007669"/>
    <property type="project" value="UniProtKB-KW"/>
</dbReference>
<evidence type="ECO:0000313" key="2">
    <source>
        <dbReference type="EMBL" id="MEX3752759.1"/>
    </source>
</evidence>
<protein>
    <submittedName>
        <fullName evidence="2">DEAD/DEAH box helicase</fullName>
    </submittedName>
</protein>
<evidence type="ECO:0000259" key="1">
    <source>
        <dbReference type="PROSITE" id="PS51192"/>
    </source>
</evidence>
<dbReference type="Gene3D" id="3.40.50.300">
    <property type="entry name" value="P-loop containing nucleotide triphosphate hydrolases"/>
    <property type="match status" value="1"/>
</dbReference>
<proteinExistence type="predicted"/>
<keyword evidence="3" id="KW-1185">Reference proteome</keyword>
<keyword evidence="2" id="KW-0378">Hydrolase</keyword>
<keyword evidence="2" id="KW-0067">ATP-binding</keyword>
<dbReference type="InterPro" id="IPR014001">
    <property type="entry name" value="Helicase_ATP-bd"/>
</dbReference>
<dbReference type="InterPro" id="IPR011545">
    <property type="entry name" value="DEAD/DEAH_box_helicase_dom"/>
</dbReference>
<gene>
    <name evidence="2" type="ORF">AB3X84_22460</name>
</gene>
<sequence>MQISSEQWNRISSQRGNDLKGTVFDILRVAASAIQREERDDPDILDIVPRLAQLIEDRPELVSYREPFSALARASGLWNYIDKTVASEPDLLLAESVTVPELDGITLHREQVEALNELLAGRNLILSAPTSFGKSLLIDALLASGRYSRVAIVLPTIALLDEFRRRLRRRFDTRFAVVMHPSDEAPGDTPTIFLGTQERLIHRTDLGRLDLTVVDEFYKLDPSRKDRCRFYSAHLRSSRG</sequence>